<sequence>MTANTKNPLIEPHIVPQYRGPYKDVIKLLLSPSSNITYLERLATDFLSSQRNASQDYDFTSGFTLFYMFYYTSFMKIGSKDVEKKEKVEWVRTLIQVFLKQEFLGVICLGDLIAEVEDALLASIDAQVDFIKGDQSLDLVETIGQHKEAPFYCSLLLESYPTLIHESQLRVAYTTVIKSLSNTDDALTFSCLEKLIKRIEDTPASHLHREHLLLTLIDQVQSVNLVLLETLLTKIKYFIQTEQDRIRKRAMKKALFDALSTGLDYTKKDTGVKWWLSEESKI</sequence>
<dbReference type="OrthoDB" id="2357318at2759"/>
<accession>A0A9N8VIE3</accession>
<gene>
    <name evidence="1" type="ORF">RFULGI_LOCUS223</name>
</gene>
<dbReference type="PANTHER" id="PTHR39214">
    <property type="entry name" value="MICROBODY (PEROXISOME) BIOGENESIS PROTEIN PEROXIN 8 (EUROFUNG)"/>
    <property type="match status" value="1"/>
</dbReference>
<protein>
    <submittedName>
        <fullName evidence="1">14551_t:CDS:1</fullName>
    </submittedName>
</protein>
<dbReference type="EMBL" id="CAJVPZ010000048">
    <property type="protein sequence ID" value="CAG8450895.1"/>
    <property type="molecule type" value="Genomic_DNA"/>
</dbReference>
<dbReference type="InterPro" id="IPR055334">
    <property type="entry name" value="PEX8-like"/>
</dbReference>
<proteinExistence type="predicted"/>
<evidence type="ECO:0000313" key="1">
    <source>
        <dbReference type="EMBL" id="CAG8450895.1"/>
    </source>
</evidence>
<keyword evidence="2" id="KW-1185">Reference proteome</keyword>
<organism evidence="1 2">
    <name type="scientific">Racocetra fulgida</name>
    <dbReference type="NCBI Taxonomy" id="60492"/>
    <lineage>
        <taxon>Eukaryota</taxon>
        <taxon>Fungi</taxon>
        <taxon>Fungi incertae sedis</taxon>
        <taxon>Mucoromycota</taxon>
        <taxon>Glomeromycotina</taxon>
        <taxon>Glomeromycetes</taxon>
        <taxon>Diversisporales</taxon>
        <taxon>Gigasporaceae</taxon>
        <taxon>Racocetra</taxon>
    </lineage>
</organism>
<dbReference type="AlphaFoldDB" id="A0A9N8VIE3"/>
<dbReference type="Proteomes" id="UP000789396">
    <property type="component" value="Unassembled WGS sequence"/>
</dbReference>
<reference evidence="1" key="1">
    <citation type="submission" date="2021-06" db="EMBL/GenBank/DDBJ databases">
        <authorList>
            <person name="Kallberg Y."/>
            <person name="Tangrot J."/>
            <person name="Rosling A."/>
        </authorList>
    </citation>
    <scope>NUCLEOTIDE SEQUENCE</scope>
    <source>
        <strain evidence="1">IN212</strain>
    </source>
</reference>
<dbReference type="PANTHER" id="PTHR39214:SF1">
    <property type="entry name" value="MICROBODY (PEROXISOME) BIOGENESIS PROTEIN PEROXIN 8 (EUROFUNG)"/>
    <property type="match status" value="1"/>
</dbReference>
<comment type="caution">
    <text evidence="1">The sequence shown here is derived from an EMBL/GenBank/DDBJ whole genome shotgun (WGS) entry which is preliminary data.</text>
</comment>
<evidence type="ECO:0000313" key="2">
    <source>
        <dbReference type="Proteomes" id="UP000789396"/>
    </source>
</evidence>
<name>A0A9N8VIE3_9GLOM</name>